<dbReference type="InterPro" id="IPR005152">
    <property type="entry name" value="Lipase_secreted"/>
</dbReference>
<dbReference type="GO" id="GO:0004806">
    <property type="term" value="F:triacylglycerol lipase activity"/>
    <property type="evidence" value="ECO:0007669"/>
    <property type="project" value="InterPro"/>
</dbReference>
<dbReference type="Proteomes" id="UP000221653">
    <property type="component" value="Unassembled WGS sequence"/>
</dbReference>
<keyword evidence="3" id="KW-1185">Reference proteome</keyword>
<sequence>MSDNPFRLRSSIATATIAACALVAATPAHAIPTDPAALSSQYLPANPPDDFYTAPAELGAPGSVLKSRGERLVGDGTPLALGSRSTIMYTSTTMHGQPVAVTGTIIEPHARWQGPGAQPTVVFAPGTRGQGDVCAPSRSTDFIGQVQASSGSVNINYEAPAQLEALRSGIRVVVTDYIGLGTAGHHTYVNHTEEGRAVLDAARAALKFAGAPADAPVGLYGYSQGGGAAASAAEQAGNYAPELNIKGTYAGAPPADLLTVMEAVDRSAIVGVLGMALNGYMERSPEVRAAVYPQLNDRGRAFLAGVSEACIPDAAVKWGFWDTRWLTTSGKSFAEVVRDVPAAHRMLEDQKLGKAAPNAPIMIHNATHDDLIPYHQARQLARDYAARGATVYFTSNEVPTLAERTGLNHVEAFFSGHVPSMDYLIARFYDQPAPQGGY</sequence>
<protein>
    <submittedName>
        <fullName evidence="2">Secretory lipase</fullName>
    </submittedName>
</protein>
<dbReference type="AlphaFoldDB" id="A0A2A9DQ85"/>
<dbReference type="PANTHER" id="PTHR34853:SF1">
    <property type="entry name" value="LIPASE 5"/>
    <property type="match status" value="1"/>
</dbReference>
<dbReference type="PIRSF" id="PIRSF029171">
    <property type="entry name" value="Esterase_LipA"/>
    <property type="match status" value="1"/>
</dbReference>
<dbReference type="STRING" id="1724.GCA_001044175_02162"/>
<comment type="caution">
    <text evidence="2">The sequence shown here is derived from an EMBL/GenBank/DDBJ whole genome shotgun (WGS) entry which is preliminary data.</text>
</comment>
<dbReference type="OrthoDB" id="9798122at2"/>
<feature type="chain" id="PRO_5013196659" evidence="1">
    <location>
        <begin position="31"/>
        <end position="438"/>
    </location>
</feature>
<keyword evidence="1" id="KW-0732">Signal</keyword>
<accession>A0A2A9DQ85</accession>
<evidence type="ECO:0000313" key="2">
    <source>
        <dbReference type="EMBL" id="PFG28079.1"/>
    </source>
</evidence>
<organism evidence="2 3">
    <name type="scientific">Corynebacterium renale</name>
    <dbReference type="NCBI Taxonomy" id="1724"/>
    <lineage>
        <taxon>Bacteria</taxon>
        <taxon>Bacillati</taxon>
        <taxon>Actinomycetota</taxon>
        <taxon>Actinomycetes</taxon>
        <taxon>Mycobacteriales</taxon>
        <taxon>Corynebacteriaceae</taxon>
        <taxon>Corynebacterium</taxon>
    </lineage>
</organism>
<dbReference type="InterPro" id="IPR029058">
    <property type="entry name" value="AB_hydrolase_fold"/>
</dbReference>
<dbReference type="EMBL" id="PDJF01000001">
    <property type="protein sequence ID" value="PFG28079.1"/>
    <property type="molecule type" value="Genomic_DNA"/>
</dbReference>
<proteinExistence type="predicted"/>
<dbReference type="RefSeq" id="WP_053072825.1">
    <property type="nucleotide sequence ID" value="NZ_LDYE01000008.1"/>
</dbReference>
<dbReference type="GO" id="GO:0016042">
    <property type="term" value="P:lipid catabolic process"/>
    <property type="evidence" value="ECO:0007669"/>
    <property type="project" value="InterPro"/>
</dbReference>
<dbReference type="PANTHER" id="PTHR34853">
    <property type="match status" value="1"/>
</dbReference>
<feature type="signal peptide" evidence="1">
    <location>
        <begin position="1"/>
        <end position="30"/>
    </location>
</feature>
<evidence type="ECO:0000313" key="3">
    <source>
        <dbReference type="Proteomes" id="UP000221653"/>
    </source>
</evidence>
<dbReference type="Pfam" id="PF03583">
    <property type="entry name" value="LIP"/>
    <property type="match status" value="1"/>
</dbReference>
<dbReference type="SUPFAM" id="SSF53474">
    <property type="entry name" value="alpha/beta-Hydrolases"/>
    <property type="match status" value="1"/>
</dbReference>
<dbReference type="Gene3D" id="3.40.50.1820">
    <property type="entry name" value="alpha/beta hydrolase"/>
    <property type="match status" value="1"/>
</dbReference>
<reference evidence="2 3" key="1">
    <citation type="submission" date="2017-10" db="EMBL/GenBank/DDBJ databases">
        <title>Sequencing the genomes of 1000 actinobacteria strains.</title>
        <authorList>
            <person name="Klenk H.-P."/>
        </authorList>
    </citation>
    <scope>NUCLEOTIDE SEQUENCE [LARGE SCALE GENOMIC DNA]</scope>
    <source>
        <strain evidence="2 3">DSM 20688</strain>
    </source>
</reference>
<dbReference type="Gene3D" id="1.10.260.130">
    <property type="match status" value="1"/>
</dbReference>
<dbReference type="PROSITE" id="PS51257">
    <property type="entry name" value="PROKAR_LIPOPROTEIN"/>
    <property type="match status" value="1"/>
</dbReference>
<evidence type="ECO:0000256" key="1">
    <source>
        <dbReference type="SAM" id="SignalP"/>
    </source>
</evidence>
<gene>
    <name evidence="2" type="ORF">ATK06_1162</name>
</gene>
<name>A0A2A9DQ85_9CORY</name>